<evidence type="ECO:0000313" key="3">
    <source>
        <dbReference type="Proteomes" id="UP000612362"/>
    </source>
</evidence>
<feature type="region of interest" description="Disordered" evidence="1">
    <location>
        <begin position="1"/>
        <end position="29"/>
    </location>
</feature>
<evidence type="ECO:0000313" key="2">
    <source>
        <dbReference type="EMBL" id="GHO47469.1"/>
    </source>
</evidence>
<evidence type="ECO:0000256" key="1">
    <source>
        <dbReference type="SAM" id="MobiDB-lite"/>
    </source>
</evidence>
<dbReference type="Proteomes" id="UP000612362">
    <property type="component" value="Unassembled WGS sequence"/>
</dbReference>
<gene>
    <name evidence="2" type="ORF">KSX_56320</name>
</gene>
<organism evidence="2 3">
    <name type="scientific">Ktedonospora formicarum</name>
    <dbReference type="NCBI Taxonomy" id="2778364"/>
    <lineage>
        <taxon>Bacteria</taxon>
        <taxon>Bacillati</taxon>
        <taxon>Chloroflexota</taxon>
        <taxon>Ktedonobacteria</taxon>
        <taxon>Ktedonobacterales</taxon>
        <taxon>Ktedonobacteraceae</taxon>
        <taxon>Ktedonospora</taxon>
    </lineage>
</organism>
<feature type="compositionally biased region" description="Polar residues" evidence="1">
    <location>
        <begin position="12"/>
        <end position="28"/>
    </location>
</feature>
<reference evidence="2" key="1">
    <citation type="submission" date="2020-10" db="EMBL/GenBank/DDBJ databases">
        <title>Taxonomic study of unclassified bacteria belonging to the class Ktedonobacteria.</title>
        <authorList>
            <person name="Yabe S."/>
            <person name="Wang C.M."/>
            <person name="Zheng Y."/>
            <person name="Sakai Y."/>
            <person name="Cavaletti L."/>
            <person name="Monciardini P."/>
            <person name="Donadio S."/>
        </authorList>
    </citation>
    <scope>NUCLEOTIDE SEQUENCE</scope>
    <source>
        <strain evidence="2">SOSP1-1</strain>
    </source>
</reference>
<dbReference type="EMBL" id="BNJF01000003">
    <property type="protein sequence ID" value="GHO47469.1"/>
    <property type="molecule type" value="Genomic_DNA"/>
</dbReference>
<protein>
    <submittedName>
        <fullName evidence="2">Uncharacterized protein</fullName>
    </submittedName>
</protein>
<dbReference type="AlphaFoldDB" id="A0A8J3IA25"/>
<sequence>MGNAEIVPSGNGDFQQLPSGTGATSIRLTRQETQEIADAIARTTHKEVSVHVRASGGGTTLQAFGEGVTSQVVQSAIDAYMRQSGSGK</sequence>
<proteinExistence type="predicted"/>
<name>A0A8J3IA25_9CHLR</name>
<keyword evidence="3" id="KW-1185">Reference proteome</keyword>
<accession>A0A8J3IA25</accession>
<comment type="caution">
    <text evidence="2">The sequence shown here is derived from an EMBL/GenBank/DDBJ whole genome shotgun (WGS) entry which is preliminary data.</text>
</comment>